<evidence type="ECO:0000256" key="1">
    <source>
        <dbReference type="SAM" id="MobiDB-lite"/>
    </source>
</evidence>
<dbReference type="RefSeq" id="XP_024731738.1">
    <property type="nucleotide sequence ID" value="XM_024883654.1"/>
</dbReference>
<dbReference type="EMBL" id="KZ613856">
    <property type="protein sequence ID" value="PMD54834.1"/>
    <property type="molecule type" value="Genomic_DNA"/>
</dbReference>
<accession>A0A2J6SVP3</accession>
<dbReference type="Proteomes" id="UP000235371">
    <property type="component" value="Unassembled WGS sequence"/>
</dbReference>
<organism evidence="2 3">
    <name type="scientific">Hyaloscypha bicolor E</name>
    <dbReference type="NCBI Taxonomy" id="1095630"/>
    <lineage>
        <taxon>Eukaryota</taxon>
        <taxon>Fungi</taxon>
        <taxon>Dikarya</taxon>
        <taxon>Ascomycota</taxon>
        <taxon>Pezizomycotina</taxon>
        <taxon>Leotiomycetes</taxon>
        <taxon>Helotiales</taxon>
        <taxon>Hyaloscyphaceae</taxon>
        <taxon>Hyaloscypha</taxon>
        <taxon>Hyaloscypha bicolor</taxon>
    </lineage>
</organism>
<dbReference type="OrthoDB" id="5231661at2759"/>
<keyword evidence="3" id="KW-1185">Reference proteome</keyword>
<sequence>MQRALLPRLALGPSFATVRTPYFSSPPPATPHPLLSHHPLFPVHLYSTGQKPPPPPPPNPSFGSASFKDLGANRTVKIVVYFSLGVIATLETVAWTKFLWAKFGPVAMEGGGEED</sequence>
<gene>
    <name evidence="2" type="ORF">K444DRAFT_633736</name>
</gene>
<proteinExistence type="predicted"/>
<name>A0A2J6SVP3_9HELO</name>
<dbReference type="InParanoid" id="A0A2J6SVP3"/>
<evidence type="ECO:0000313" key="2">
    <source>
        <dbReference type="EMBL" id="PMD54834.1"/>
    </source>
</evidence>
<dbReference type="AlphaFoldDB" id="A0A2J6SVP3"/>
<feature type="region of interest" description="Disordered" evidence="1">
    <location>
        <begin position="46"/>
        <end position="66"/>
    </location>
</feature>
<protein>
    <submittedName>
        <fullName evidence="2">Uncharacterized protein</fullName>
    </submittedName>
</protein>
<reference evidence="2 3" key="1">
    <citation type="submission" date="2016-04" db="EMBL/GenBank/DDBJ databases">
        <title>A degradative enzymes factory behind the ericoid mycorrhizal symbiosis.</title>
        <authorList>
            <consortium name="DOE Joint Genome Institute"/>
            <person name="Martino E."/>
            <person name="Morin E."/>
            <person name="Grelet G."/>
            <person name="Kuo A."/>
            <person name="Kohler A."/>
            <person name="Daghino S."/>
            <person name="Barry K."/>
            <person name="Choi C."/>
            <person name="Cichocki N."/>
            <person name="Clum A."/>
            <person name="Copeland A."/>
            <person name="Hainaut M."/>
            <person name="Haridas S."/>
            <person name="Labutti K."/>
            <person name="Lindquist E."/>
            <person name="Lipzen A."/>
            <person name="Khouja H.-R."/>
            <person name="Murat C."/>
            <person name="Ohm R."/>
            <person name="Olson A."/>
            <person name="Spatafora J."/>
            <person name="Veneault-Fourrey C."/>
            <person name="Henrissat B."/>
            <person name="Grigoriev I."/>
            <person name="Martin F."/>
            <person name="Perotto S."/>
        </authorList>
    </citation>
    <scope>NUCLEOTIDE SEQUENCE [LARGE SCALE GENOMIC DNA]</scope>
    <source>
        <strain evidence="2 3">E</strain>
    </source>
</reference>
<dbReference type="GeneID" id="36591731"/>
<evidence type="ECO:0000313" key="3">
    <source>
        <dbReference type="Proteomes" id="UP000235371"/>
    </source>
</evidence>
<feature type="compositionally biased region" description="Pro residues" evidence="1">
    <location>
        <begin position="51"/>
        <end position="60"/>
    </location>
</feature>